<comment type="caution">
    <text evidence="1">The sequence shown here is derived from an EMBL/GenBank/DDBJ whole genome shotgun (WGS) entry which is preliminary data.</text>
</comment>
<dbReference type="EMBL" id="JAELVM010000004">
    <property type="protein sequence ID" value="MBL1223262.1"/>
    <property type="molecule type" value="Genomic_DNA"/>
</dbReference>
<gene>
    <name evidence="1" type="ORF">JET18_20645</name>
</gene>
<name>A0ABS1QLP0_9FLAO</name>
<reference evidence="1 2" key="1">
    <citation type="submission" date="2020-12" db="EMBL/GenBank/DDBJ databases">
        <title>Chryseobacterium endoalhailicus sp. nov., isolated from seed of leguminous plant.</title>
        <authorList>
            <person name="Zhang X."/>
        </authorList>
    </citation>
    <scope>NUCLEOTIDE SEQUENCE [LARGE SCALE GENOMIC DNA]</scope>
    <source>
        <strain evidence="1 2">L7</strain>
    </source>
</reference>
<accession>A0ABS1QLP0</accession>
<keyword evidence="2" id="KW-1185">Reference proteome</keyword>
<dbReference type="Proteomes" id="UP000661696">
    <property type="component" value="Unassembled WGS sequence"/>
</dbReference>
<organism evidence="1 2">
    <name type="scientific">Chryseobacterium endalhagicum</name>
    <dbReference type="NCBI Taxonomy" id="2797638"/>
    <lineage>
        <taxon>Bacteria</taxon>
        <taxon>Pseudomonadati</taxon>
        <taxon>Bacteroidota</taxon>
        <taxon>Flavobacteriia</taxon>
        <taxon>Flavobacteriales</taxon>
        <taxon>Weeksellaceae</taxon>
        <taxon>Chryseobacterium group</taxon>
        <taxon>Chryseobacterium</taxon>
    </lineage>
</organism>
<protein>
    <submittedName>
        <fullName evidence="1">Uncharacterized protein</fullName>
    </submittedName>
</protein>
<evidence type="ECO:0000313" key="1">
    <source>
        <dbReference type="EMBL" id="MBL1223262.1"/>
    </source>
</evidence>
<dbReference type="RefSeq" id="WP_202094389.1">
    <property type="nucleotide sequence ID" value="NZ_JAELVM010000004.1"/>
</dbReference>
<evidence type="ECO:0000313" key="2">
    <source>
        <dbReference type="Proteomes" id="UP000661696"/>
    </source>
</evidence>
<sequence length="271" mass="29537">MMKITFNLTILFLIICGTVQGQVGIGIDTPDPSSNLHVAPTNSAKEYKGTLLGTMTSSERDMISQPASGLIIFNITDNCLQINEGTPDLPKWKCLLNEDDSVFSEMTTALYKPIYPGLPGASSLASNGSPPTYSNSDAKLYGKLTQNGSFAQNDLFRIEVGYRTGDTFTSILYNKSGGSLSFSFNTNAYHNPETSSKTLANNQGFYIDGDYITYYREAQNIYVTVTSGVHAGRKFLVGLNIFKLDSTDIAMGGNGSGKQNQAMLTYIYEFK</sequence>
<proteinExistence type="predicted"/>